<dbReference type="GO" id="GO:0005524">
    <property type="term" value="F:ATP binding"/>
    <property type="evidence" value="ECO:0007669"/>
    <property type="project" value="UniProtKB-UniRule"/>
</dbReference>
<comment type="miscellaneous">
    <text evidence="9">Few gyrases are as efficient as E.coli at forming negative supercoils. Not all organisms have 2 type II topoisomerases; in organisms with a single type II topoisomerase this enzyme also has to decatenate newly replicated chromosomes.</text>
</comment>
<dbReference type="CDD" id="cd00187">
    <property type="entry name" value="TOP4c"/>
    <property type="match status" value="1"/>
</dbReference>
<accession>A0A7Y2E9G5</accession>
<evidence type="ECO:0000256" key="12">
    <source>
        <dbReference type="SAM" id="MobiDB-lite"/>
    </source>
</evidence>
<keyword evidence="11" id="KW-0175">Coiled coil</keyword>
<protein>
    <recommendedName>
        <fullName evidence="9">DNA gyrase subunit A</fullName>
        <ecNumber evidence="9">5.6.2.2</ecNumber>
    </recommendedName>
</protein>
<dbReference type="Pfam" id="PF00521">
    <property type="entry name" value="DNA_topoisoIV"/>
    <property type="match status" value="1"/>
</dbReference>
<dbReference type="InterPro" id="IPR005743">
    <property type="entry name" value="GyrA"/>
</dbReference>
<dbReference type="GO" id="GO:0005694">
    <property type="term" value="C:chromosome"/>
    <property type="evidence" value="ECO:0007669"/>
    <property type="project" value="InterPro"/>
</dbReference>
<evidence type="ECO:0000256" key="2">
    <source>
        <dbReference type="ARBA" id="ARBA00008263"/>
    </source>
</evidence>
<dbReference type="HAMAP" id="MF_01897">
    <property type="entry name" value="GyrA"/>
    <property type="match status" value="1"/>
</dbReference>
<dbReference type="Gene3D" id="2.120.10.90">
    <property type="entry name" value="DNA gyrase/topoisomerase IV, subunit A, C-terminal"/>
    <property type="match status" value="1"/>
</dbReference>
<dbReference type="PANTHER" id="PTHR43493">
    <property type="entry name" value="DNA GYRASE/TOPOISOMERASE SUBUNIT A"/>
    <property type="match status" value="1"/>
</dbReference>
<dbReference type="InterPro" id="IPR013757">
    <property type="entry name" value="Topo_IIA_A_a_sf"/>
</dbReference>
<dbReference type="EC" id="5.6.2.2" evidence="9"/>
<feature type="coiled-coil region" evidence="11">
    <location>
        <begin position="436"/>
        <end position="484"/>
    </location>
</feature>
<evidence type="ECO:0000256" key="10">
    <source>
        <dbReference type="PROSITE-ProRule" id="PRU01384"/>
    </source>
</evidence>
<dbReference type="SMART" id="SM00434">
    <property type="entry name" value="TOP4c"/>
    <property type="match status" value="1"/>
</dbReference>
<dbReference type="Gene3D" id="3.30.1360.40">
    <property type="match status" value="1"/>
</dbReference>
<dbReference type="NCBIfam" id="TIGR01063">
    <property type="entry name" value="gyrA"/>
    <property type="match status" value="1"/>
</dbReference>
<keyword evidence="7 9" id="KW-0238">DNA-binding</keyword>
<dbReference type="InterPro" id="IPR050220">
    <property type="entry name" value="Type_II_DNA_Topoisomerases"/>
</dbReference>
<dbReference type="FunFam" id="2.120.10.90:FF:000004">
    <property type="entry name" value="DNA gyrase subunit A"/>
    <property type="match status" value="1"/>
</dbReference>
<evidence type="ECO:0000256" key="1">
    <source>
        <dbReference type="ARBA" id="ARBA00000185"/>
    </source>
</evidence>
<comment type="similarity">
    <text evidence="2 9">Belongs to the type II topoisomerase GyrA/ParC subunit family.</text>
</comment>
<comment type="subcellular location">
    <subcellularLocation>
        <location evidence="9">Cytoplasm</location>
    </subcellularLocation>
</comment>
<comment type="function">
    <text evidence="9">A type II topoisomerase that negatively supercoils closed circular double-stranded (ds) DNA in an ATP-dependent manner to modulate DNA topology and maintain chromosomes in an underwound state. Negative supercoiling favors strand separation, and DNA replication, transcription, recombination and repair, all of which involve strand separation. Also able to catalyze the interconversion of other topological isomers of dsDNA rings, including catenanes and knotted rings. Type II topoisomerases break and join 2 DNA strands simultaneously in an ATP-dependent manner.</text>
</comment>
<dbReference type="FunFam" id="1.10.268.10:FF:000001">
    <property type="entry name" value="DNA gyrase subunit A"/>
    <property type="match status" value="1"/>
</dbReference>
<feature type="domain" description="Topo IIA-type catalytic" evidence="13">
    <location>
        <begin position="34"/>
        <end position="498"/>
    </location>
</feature>
<dbReference type="InterPro" id="IPR035516">
    <property type="entry name" value="Gyrase/topoIV_suA_C"/>
</dbReference>
<feature type="active site" description="O-(5'-phospho-DNA)-tyrosine intermediate" evidence="9 10">
    <location>
        <position position="122"/>
    </location>
</feature>
<dbReference type="Proteomes" id="UP000547674">
    <property type="component" value="Unassembled WGS sequence"/>
</dbReference>
<evidence type="ECO:0000256" key="4">
    <source>
        <dbReference type="ARBA" id="ARBA00022741"/>
    </source>
</evidence>
<dbReference type="PANTHER" id="PTHR43493:SF5">
    <property type="entry name" value="DNA GYRASE SUBUNIT A, CHLOROPLASTIC_MITOCHONDRIAL"/>
    <property type="match status" value="1"/>
</dbReference>
<dbReference type="FunFam" id="3.30.1360.40:FF:000002">
    <property type="entry name" value="DNA gyrase subunit A"/>
    <property type="match status" value="1"/>
</dbReference>
<keyword evidence="8 9" id="KW-0413">Isomerase</keyword>
<dbReference type="InterPro" id="IPR006691">
    <property type="entry name" value="GyrA/parC_rep"/>
</dbReference>
<dbReference type="NCBIfam" id="NF004044">
    <property type="entry name" value="PRK05561.1"/>
    <property type="match status" value="1"/>
</dbReference>
<comment type="subunit">
    <text evidence="9">Heterotetramer, composed of two GyrA and two GyrB chains. In the heterotetramer, GyrA contains the active site tyrosine that forms a transient covalent intermediate with DNA, while GyrB binds cofactors and catalyzes ATP hydrolysis.</text>
</comment>
<sequence>MAGDEDRIIPAVIEEEMRTAYLDYSMSVIVNRALPDVRDGLKPVQRRILVAMNDLNLDPSRPYRKSAKITGDVNGNYHPHGTSAIYDTMVRLAQDFSLRYPLVDGQGNFGSVDGDNAAAERYTEARLSHPAMETLSELDRETVDFRPNYENVREEPVVLPGRFPNLLCNGATGIAVGMATNIPPHNLGEIVDAICAVIDNPDTTHEEILSLVPGPDFPTGSIIMGRDGIRNAYLTGRGLVSQRARAEIEPMRNDREMIVITEIPYMVNKSTLLEKIADLVRSGTLTGISDLRDESDRTGMRVVVELKRDAVSQVVLNRLYKHTAMQTTFGVNLLALVNGRPETMSLKQMIEHFIQHRRDVIIRRTKYDLSQAEKRAHILEGLRIALDNIDAIVELIRASKDTAEAKSGLMSRFSLSDVQAQAILDMRLARLTGLERDKIEAEYNDLQTTIAELKAILASESKVLQIVQGEMLELKSKYADARRTEIRAAANDLQIEDLIADEQMVISISNLGYIKRLPPATYRRQRRGGRGVTGQSTRQDDFVEHLFIASTHAYILIFTNLGRVYWLKVHEIPQAGRTAKGKPVVNLVQMRPGEKIASVAATKDFDSSQYLFFATKQGQVKKTVLSDYGNPRRDGIIAIGLKEGDELIGVTLTDGKSNVILGKALGKAIRFNEEDVRPMGRSARGVRGVTLDGDEDRVVDMVVLARTETSLLAVTENGYGKRSDVDDYRVTGRGGKGIITIKASERNGELLTIKEVRDDDELMITTKNGIIIRLPVKDISVIGRNTQGVKLINLDDGDTVADVAKIANAEEDASTVNGGAGEGEANETEKGSEDEASDS</sequence>
<dbReference type="GO" id="GO:0006261">
    <property type="term" value="P:DNA-templated DNA replication"/>
    <property type="evidence" value="ECO:0007669"/>
    <property type="project" value="UniProtKB-UniRule"/>
</dbReference>
<dbReference type="GO" id="GO:0003677">
    <property type="term" value="F:DNA binding"/>
    <property type="evidence" value="ECO:0007669"/>
    <property type="project" value="UniProtKB-UniRule"/>
</dbReference>
<evidence type="ECO:0000256" key="11">
    <source>
        <dbReference type="SAM" id="Coils"/>
    </source>
</evidence>
<dbReference type="GO" id="GO:0034335">
    <property type="term" value="F:DNA negative supercoiling activity"/>
    <property type="evidence" value="ECO:0007669"/>
    <property type="project" value="UniProtKB-ARBA"/>
</dbReference>
<keyword evidence="5 9" id="KW-0067">ATP-binding</keyword>
<dbReference type="GO" id="GO:0006265">
    <property type="term" value="P:DNA topological change"/>
    <property type="evidence" value="ECO:0007669"/>
    <property type="project" value="UniProtKB-UniRule"/>
</dbReference>
<evidence type="ECO:0000256" key="3">
    <source>
        <dbReference type="ARBA" id="ARBA00022490"/>
    </source>
</evidence>
<evidence type="ECO:0000256" key="5">
    <source>
        <dbReference type="ARBA" id="ARBA00022840"/>
    </source>
</evidence>
<evidence type="ECO:0000313" key="15">
    <source>
        <dbReference type="Proteomes" id="UP000547674"/>
    </source>
</evidence>
<dbReference type="Gene3D" id="3.90.199.10">
    <property type="entry name" value="Topoisomerase II, domain 5"/>
    <property type="match status" value="1"/>
</dbReference>
<evidence type="ECO:0000256" key="9">
    <source>
        <dbReference type="HAMAP-Rule" id="MF_01897"/>
    </source>
</evidence>
<dbReference type="NCBIfam" id="NF004043">
    <property type="entry name" value="PRK05560.1"/>
    <property type="match status" value="1"/>
</dbReference>
<keyword evidence="6 9" id="KW-0799">Topoisomerase</keyword>
<keyword evidence="4 9" id="KW-0547">Nucleotide-binding</keyword>
<dbReference type="AlphaFoldDB" id="A0A7Y2E9G5"/>
<comment type="caution">
    <text evidence="14">The sequence shown here is derived from an EMBL/GenBank/DDBJ whole genome shotgun (WGS) entry which is preliminary data.</text>
</comment>
<dbReference type="EMBL" id="JABDJR010000390">
    <property type="protein sequence ID" value="NNF07045.1"/>
    <property type="molecule type" value="Genomic_DNA"/>
</dbReference>
<organism evidence="14 15">
    <name type="scientific">Eiseniibacteriota bacterium</name>
    <dbReference type="NCBI Taxonomy" id="2212470"/>
    <lineage>
        <taxon>Bacteria</taxon>
        <taxon>Candidatus Eiseniibacteriota</taxon>
    </lineage>
</organism>
<comment type="catalytic activity">
    <reaction evidence="1 9 10">
        <text>ATP-dependent breakage, passage and rejoining of double-stranded DNA.</text>
        <dbReference type="EC" id="5.6.2.2"/>
    </reaction>
</comment>
<proteinExistence type="inferred from homology"/>
<evidence type="ECO:0000256" key="6">
    <source>
        <dbReference type="ARBA" id="ARBA00023029"/>
    </source>
</evidence>
<dbReference type="InterPro" id="IPR002205">
    <property type="entry name" value="Topo_IIA_dom_A"/>
</dbReference>
<evidence type="ECO:0000313" key="14">
    <source>
        <dbReference type="EMBL" id="NNF07045.1"/>
    </source>
</evidence>
<dbReference type="Pfam" id="PF03989">
    <property type="entry name" value="DNA_gyraseA_C"/>
    <property type="match status" value="6"/>
</dbReference>
<keyword evidence="3 9" id="KW-0963">Cytoplasm</keyword>
<dbReference type="SUPFAM" id="SSF101904">
    <property type="entry name" value="GyrA/ParC C-terminal domain-like"/>
    <property type="match status" value="1"/>
</dbReference>
<feature type="short sequence motif" description="GyrA-box" evidence="9">
    <location>
        <begin position="525"/>
        <end position="531"/>
    </location>
</feature>
<dbReference type="Gene3D" id="1.10.268.10">
    <property type="entry name" value="Topoisomerase, domain 3"/>
    <property type="match status" value="1"/>
</dbReference>
<evidence type="ECO:0000256" key="7">
    <source>
        <dbReference type="ARBA" id="ARBA00023125"/>
    </source>
</evidence>
<gene>
    <name evidence="9 14" type="primary">gyrA</name>
    <name evidence="14" type="ORF">HKN21_09815</name>
</gene>
<evidence type="ECO:0000256" key="8">
    <source>
        <dbReference type="ARBA" id="ARBA00023235"/>
    </source>
</evidence>
<dbReference type="GO" id="GO:0005737">
    <property type="term" value="C:cytoplasm"/>
    <property type="evidence" value="ECO:0007669"/>
    <property type="project" value="UniProtKB-SubCell"/>
</dbReference>
<evidence type="ECO:0000259" key="13">
    <source>
        <dbReference type="PROSITE" id="PS52040"/>
    </source>
</evidence>
<dbReference type="InterPro" id="IPR013758">
    <property type="entry name" value="Topo_IIA_A/C_ab"/>
</dbReference>
<dbReference type="GO" id="GO:0009330">
    <property type="term" value="C:DNA topoisomerase type II (double strand cut, ATP-hydrolyzing) complex"/>
    <property type="evidence" value="ECO:0007669"/>
    <property type="project" value="TreeGrafter"/>
</dbReference>
<name>A0A7Y2E9G5_UNCEI</name>
<dbReference type="PROSITE" id="PS52040">
    <property type="entry name" value="TOPO_IIA"/>
    <property type="match status" value="1"/>
</dbReference>
<feature type="region of interest" description="Disordered" evidence="12">
    <location>
        <begin position="810"/>
        <end position="839"/>
    </location>
</feature>
<dbReference type="SUPFAM" id="SSF56719">
    <property type="entry name" value="Type II DNA topoisomerase"/>
    <property type="match status" value="1"/>
</dbReference>
<dbReference type="InterPro" id="IPR013760">
    <property type="entry name" value="Topo_IIA-like_dom_sf"/>
</dbReference>
<reference evidence="14 15" key="1">
    <citation type="submission" date="2020-03" db="EMBL/GenBank/DDBJ databases">
        <title>Metabolic flexibility allows generalist bacteria to become dominant in a frequently disturbed ecosystem.</title>
        <authorList>
            <person name="Chen Y.-J."/>
            <person name="Leung P.M."/>
            <person name="Bay S.K."/>
            <person name="Hugenholtz P."/>
            <person name="Kessler A.J."/>
            <person name="Shelley G."/>
            <person name="Waite D.W."/>
            <person name="Cook P.L."/>
            <person name="Greening C."/>
        </authorList>
    </citation>
    <scope>NUCLEOTIDE SEQUENCE [LARGE SCALE GENOMIC DNA]</scope>
    <source>
        <strain evidence="14">SS_bin_28</strain>
    </source>
</reference>